<evidence type="ECO:0000313" key="1">
    <source>
        <dbReference type="EMBL" id="KAG2191571.1"/>
    </source>
</evidence>
<comment type="caution">
    <text evidence="1">The sequence shown here is derived from an EMBL/GenBank/DDBJ whole genome shotgun (WGS) entry which is preliminary data.</text>
</comment>
<reference evidence="1" key="1">
    <citation type="submission" date="2020-12" db="EMBL/GenBank/DDBJ databases">
        <title>Metabolic potential, ecology and presence of endohyphal bacteria is reflected in genomic diversity of Mucoromycotina.</title>
        <authorList>
            <person name="Muszewska A."/>
            <person name="Okrasinska A."/>
            <person name="Steczkiewicz K."/>
            <person name="Drgas O."/>
            <person name="Orlowska M."/>
            <person name="Perlinska-Lenart U."/>
            <person name="Aleksandrzak-Piekarczyk T."/>
            <person name="Szatraj K."/>
            <person name="Zielenkiewicz U."/>
            <person name="Pilsyk S."/>
            <person name="Malc E."/>
            <person name="Mieczkowski P."/>
            <person name="Kruszewska J.S."/>
            <person name="Biernat P."/>
            <person name="Pawlowska J."/>
        </authorList>
    </citation>
    <scope>NUCLEOTIDE SEQUENCE</scope>
    <source>
        <strain evidence="1">WA0000017839</strain>
    </source>
</reference>
<sequence>MYEESCQKAAASKRSLDELEENDAVVDTSLEFSRLNLSVIEAEFAHVNISSTQVDNHFQDECSSDDERDYEEGFIFDQSYSIDAIDDNENQVFVESSSEIYWTDEVLKMLDDLDDQGEKFIIKKGRLEFRNKYL</sequence>
<dbReference type="EMBL" id="JAEPRD010000387">
    <property type="protein sequence ID" value="KAG2191571.1"/>
    <property type="molecule type" value="Genomic_DNA"/>
</dbReference>
<gene>
    <name evidence="1" type="ORF">INT47_003938</name>
</gene>
<organism evidence="1 2">
    <name type="scientific">Mucor saturninus</name>
    <dbReference type="NCBI Taxonomy" id="64648"/>
    <lineage>
        <taxon>Eukaryota</taxon>
        <taxon>Fungi</taxon>
        <taxon>Fungi incertae sedis</taxon>
        <taxon>Mucoromycota</taxon>
        <taxon>Mucoromycotina</taxon>
        <taxon>Mucoromycetes</taxon>
        <taxon>Mucorales</taxon>
        <taxon>Mucorineae</taxon>
        <taxon>Mucoraceae</taxon>
        <taxon>Mucor</taxon>
    </lineage>
</organism>
<proteinExistence type="predicted"/>
<name>A0A8H7UMJ8_9FUNG</name>
<dbReference type="Proteomes" id="UP000603453">
    <property type="component" value="Unassembled WGS sequence"/>
</dbReference>
<dbReference type="AlphaFoldDB" id="A0A8H7UMJ8"/>
<accession>A0A8H7UMJ8</accession>
<protein>
    <submittedName>
        <fullName evidence="1">Uncharacterized protein</fullName>
    </submittedName>
</protein>
<keyword evidence="2" id="KW-1185">Reference proteome</keyword>
<evidence type="ECO:0000313" key="2">
    <source>
        <dbReference type="Proteomes" id="UP000603453"/>
    </source>
</evidence>